<feature type="domain" description="TMEM248/TMEM219" evidence="6">
    <location>
        <begin position="10"/>
        <end position="202"/>
    </location>
</feature>
<feature type="transmembrane region" description="Helical" evidence="5">
    <location>
        <begin position="226"/>
        <end position="246"/>
    </location>
</feature>
<reference evidence="7 8" key="1">
    <citation type="submission" date="2019-02" db="EMBL/GenBank/DDBJ databases">
        <title>Opniocepnalus argus genome.</title>
        <authorList>
            <person name="Zhou C."/>
            <person name="Xiao S."/>
        </authorList>
    </citation>
    <scope>NUCLEOTIDE SEQUENCE [LARGE SCALE GENOMIC DNA]</scope>
    <source>
        <strain evidence="7">OARG1902GOOAL</strain>
        <tissue evidence="7">Muscle</tissue>
    </source>
</reference>
<evidence type="ECO:0000313" key="7">
    <source>
        <dbReference type="EMBL" id="KAF3695838.1"/>
    </source>
</evidence>
<sequence length="274" mass="30791">MGIWQPVTNLKDYVSQNPPGVTFFLCLLTLSISFICLSSYGYTYILPNPDTTKDWNHLLSSLSQLQLCVKINESSSKLVSTVPSHLMEQDNERETYFTKTSVTHLRLKVSLALTSNSATPPLKDFGLHSTLSATQLHIGGNEIVNMSLEFLNGNSSHTCLTISAPTHLLPMNLLPPECPASKKNITFAHVEVINQLPTASQTCYSLHSINDPTLIVMLTKEEQVVAVWHLLEVSMCLLGVCFILCLPHMLIRRYYYNGLDLQNVTDRYILLYHY</sequence>
<evidence type="ECO:0000313" key="8">
    <source>
        <dbReference type="Proteomes" id="UP000503349"/>
    </source>
</evidence>
<dbReference type="InterPro" id="IPR039493">
    <property type="entry name" value="TMEM248/TMEM219"/>
</dbReference>
<evidence type="ECO:0000256" key="1">
    <source>
        <dbReference type="ARBA" id="ARBA00004370"/>
    </source>
</evidence>
<keyword evidence="4 5" id="KW-0472">Membrane</keyword>
<keyword evidence="3 5" id="KW-1133">Transmembrane helix</keyword>
<dbReference type="PANTHER" id="PTHR16002">
    <property type="entry name" value="TRANSMEMBRANE PROTEIN 248-LIKE"/>
    <property type="match status" value="1"/>
</dbReference>
<evidence type="ECO:0000256" key="4">
    <source>
        <dbReference type="ARBA" id="ARBA00023136"/>
    </source>
</evidence>
<gene>
    <name evidence="7" type="ORF">EXN66_Car011514</name>
</gene>
<dbReference type="GO" id="GO:0016020">
    <property type="term" value="C:membrane"/>
    <property type="evidence" value="ECO:0007669"/>
    <property type="project" value="UniProtKB-SubCell"/>
</dbReference>
<comment type="subcellular location">
    <subcellularLocation>
        <location evidence="1">Membrane</location>
    </subcellularLocation>
</comment>
<protein>
    <submittedName>
        <fullName evidence="7">Transmembrane protein 248</fullName>
    </submittedName>
</protein>
<organism evidence="7 8">
    <name type="scientific">Channa argus</name>
    <name type="common">Northern snakehead</name>
    <name type="synonym">Ophicephalus argus</name>
    <dbReference type="NCBI Taxonomy" id="215402"/>
    <lineage>
        <taxon>Eukaryota</taxon>
        <taxon>Metazoa</taxon>
        <taxon>Chordata</taxon>
        <taxon>Craniata</taxon>
        <taxon>Vertebrata</taxon>
        <taxon>Euteleostomi</taxon>
        <taxon>Actinopterygii</taxon>
        <taxon>Neopterygii</taxon>
        <taxon>Teleostei</taxon>
        <taxon>Neoteleostei</taxon>
        <taxon>Acanthomorphata</taxon>
        <taxon>Anabantaria</taxon>
        <taxon>Anabantiformes</taxon>
        <taxon>Channoidei</taxon>
        <taxon>Channidae</taxon>
        <taxon>Channa</taxon>
    </lineage>
</organism>
<evidence type="ECO:0000256" key="2">
    <source>
        <dbReference type="ARBA" id="ARBA00022692"/>
    </source>
</evidence>
<evidence type="ECO:0000256" key="5">
    <source>
        <dbReference type="SAM" id="Phobius"/>
    </source>
</evidence>
<dbReference type="Pfam" id="PF14940">
    <property type="entry name" value="TMEM219"/>
    <property type="match status" value="1"/>
</dbReference>
<proteinExistence type="predicted"/>
<evidence type="ECO:0000256" key="3">
    <source>
        <dbReference type="ARBA" id="ARBA00022989"/>
    </source>
</evidence>
<evidence type="ECO:0000259" key="6">
    <source>
        <dbReference type="Pfam" id="PF14940"/>
    </source>
</evidence>
<dbReference type="InterPro" id="IPR039587">
    <property type="entry name" value="TMEM248/TMEM219_dom"/>
</dbReference>
<keyword evidence="8" id="KW-1185">Reference proteome</keyword>
<feature type="transmembrane region" description="Helical" evidence="5">
    <location>
        <begin position="21"/>
        <end position="42"/>
    </location>
</feature>
<dbReference type="Proteomes" id="UP000503349">
    <property type="component" value="Chromosome 11"/>
</dbReference>
<accession>A0A6G1Q0R3</accession>
<dbReference type="PANTHER" id="PTHR16002:SF6">
    <property type="entry name" value="INSULIN-LIKE GROWTH FACTOR-BINDING PROTEIN 3 RECEPTOR"/>
    <property type="match status" value="1"/>
</dbReference>
<dbReference type="EMBL" id="CM015722">
    <property type="protein sequence ID" value="KAF3695838.1"/>
    <property type="molecule type" value="Genomic_DNA"/>
</dbReference>
<reference evidence="8" key="2">
    <citation type="submission" date="2019-02" db="EMBL/GenBank/DDBJ databases">
        <title>Opniocepnalus argus Var Kimnra genome.</title>
        <authorList>
            <person name="Zhou C."/>
            <person name="Xiao S."/>
        </authorList>
    </citation>
    <scope>NUCLEOTIDE SEQUENCE [LARGE SCALE GENOMIC DNA]</scope>
</reference>
<keyword evidence="2 5" id="KW-0812">Transmembrane</keyword>
<dbReference type="AlphaFoldDB" id="A0A6G1Q0R3"/>
<name>A0A6G1Q0R3_CHAAH</name>